<accession>A0A0E9XKG6</accession>
<feature type="signal peptide" evidence="1">
    <location>
        <begin position="1"/>
        <end position="18"/>
    </location>
</feature>
<evidence type="ECO:0008006" key="3">
    <source>
        <dbReference type="Google" id="ProtNLM"/>
    </source>
</evidence>
<evidence type="ECO:0000313" key="2">
    <source>
        <dbReference type="EMBL" id="JAI02306.1"/>
    </source>
</evidence>
<protein>
    <recommendedName>
        <fullName evidence="3">Secreted protein</fullName>
    </recommendedName>
</protein>
<evidence type="ECO:0000256" key="1">
    <source>
        <dbReference type="SAM" id="SignalP"/>
    </source>
</evidence>
<dbReference type="AlphaFoldDB" id="A0A0E9XKG6"/>
<reference evidence="2" key="1">
    <citation type="submission" date="2014-11" db="EMBL/GenBank/DDBJ databases">
        <authorList>
            <person name="Amaro Gonzalez C."/>
        </authorList>
    </citation>
    <scope>NUCLEOTIDE SEQUENCE</scope>
</reference>
<dbReference type="EMBL" id="GBXM01006272">
    <property type="protein sequence ID" value="JAI02306.1"/>
    <property type="molecule type" value="Transcribed_RNA"/>
</dbReference>
<sequence>MRLPLGAWLLCCITQVSSLPLSSSTPTISFFSFLLLLNTQKNESVLEMCPAFMSIRNMRAFHFQF</sequence>
<proteinExistence type="predicted"/>
<feature type="chain" id="PRO_5002435060" description="Secreted protein" evidence="1">
    <location>
        <begin position="19"/>
        <end position="65"/>
    </location>
</feature>
<organism evidence="2">
    <name type="scientific">Anguilla anguilla</name>
    <name type="common">European freshwater eel</name>
    <name type="synonym">Muraena anguilla</name>
    <dbReference type="NCBI Taxonomy" id="7936"/>
    <lineage>
        <taxon>Eukaryota</taxon>
        <taxon>Metazoa</taxon>
        <taxon>Chordata</taxon>
        <taxon>Craniata</taxon>
        <taxon>Vertebrata</taxon>
        <taxon>Euteleostomi</taxon>
        <taxon>Actinopterygii</taxon>
        <taxon>Neopterygii</taxon>
        <taxon>Teleostei</taxon>
        <taxon>Anguilliformes</taxon>
        <taxon>Anguillidae</taxon>
        <taxon>Anguilla</taxon>
    </lineage>
</organism>
<keyword evidence="1" id="KW-0732">Signal</keyword>
<reference evidence="2" key="2">
    <citation type="journal article" date="2015" name="Fish Shellfish Immunol.">
        <title>Early steps in the European eel (Anguilla anguilla)-Vibrio vulnificus interaction in the gills: Role of the RtxA13 toxin.</title>
        <authorList>
            <person name="Callol A."/>
            <person name="Pajuelo D."/>
            <person name="Ebbesson L."/>
            <person name="Teles M."/>
            <person name="MacKenzie S."/>
            <person name="Amaro C."/>
        </authorList>
    </citation>
    <scope>NUCLEOTIDE SEQUENCE</scope>
</reference>
<name>A0A0E9XKG6_ANGAN</name>